<dbReference type="RefSeq" id="WP_196913215.1">
    <property type="nucleotide sequence ID" value="NZ_DAMDDB010000061.1"/>
</dbReference>
<protein>
    <recommendedName>
        <fullName evidence="4">Secreted protein</fullName>
    </recommendedName>
</protein>
<proteinExistence type="predicted"/>
<comment type="caution">
    <text evidence="2">The sequence shown here is derived from an EMBL/GenBank/DDBJ whole genome shotgun (WGS) entry which is preliminary data.</text>
</comment>
<keyword evidence="1" id="KW-0732">Signal</keyword>
<feature type="chain" id="PRO_5045211068" description="Secreted protein" evidence="1">
    <location>
        <begin position="22"/>
        <end position="55"/>
    </location>
</feature>
<gene>
    <name evidence="2" type="ORF">I5I61_20475</name>
</gene>
<accession>A0ABS0KP91</accession>
<feature type="signal peptide" evidence="1">
    <location>
        <begin position="1"/>
        <end position="21"/>
    </location>
</feature>
<sequence>MKVKSVLLLVTLLGTSSFALADGGGDITFARMEQARQQAMKAAQQAPTQIETAKN</sequence>
<evidence type="ECO:0008006" key="4">
    <source>
        <dbReference type="Google" id="ProtNLM"/>
    </source>
</evidence>
<evidence type="ECO:0000256" key="1">
    <source>
        <dbReference type="SAM" id="SignalP"/>
    </source>
</evidence>
<name>A0ABS0KP91_PSENT</name>
<organism evidence="2 3">
    <name type="scientific">Pseudomonas nitroreducens</name>
    <dbReference type="NCBI Taxonomy" id="46680"/>
    <lineage>
        <taxon>Bacteria</taxon>
        <taxon>Pseudomonadati</taxon>
        <taxon>Pseudomonadota</taxon>
        <taxon>Gammaproteobacteria</taxon>
        <taxon>Pseudomonadales</taxon>
        <taxon>Pseudomonadaceae</taxon>
        <taxon>Pseudomonas</taxon>
    </lineage>
</organism>
<dbReference type="Proteomes" id="UP000608450">
    <property type="component" value="Unassembled WGS sequence"/>
</dbReference>
<keyword evidence="3" id="KW-1185">Reference proteome</keyword>
<dbReference type="NCBIfam" id="NF041599">
    <property type="entry name" value="reg_PtrA_PA2808"/>
    <property type="match status" value="1"/>
</dbReference>
<evidence type="ECO:0000313" key="2">
    <source>
        <dbReference type="EMBL" id="MBG6289836.1"/>
    </source>
</evidence>
<evidence type="ECO:0000313" key="3">
    <source>
        <dbReference type="Proteomes" id="UP000608450"/>
    </source>
</evidence>
<dbReference type="EMBL" id="JADTFC010000057">
    <property type="protein sequence ID" value="MBG6289836.1"/>
    <property type="molecule type" value="Genomic_DNA"/>
</dbReference>
<reference evidence="2 3" key="1">
    <citation type="submission" date="2020-11" db="EMBL/GenBank/DDBJ databases">
        <title>Enhanced detection system for hospital associated transmission using whole genome sequencing surveillance.</title>
        <authorList>
            <person name="Harrison L.H."/>
            <person name="Van Tyne D."/>
            <person name="Marsh J.W."/>
            <person name="Griffith M.P."/>
            <person name="Snyder D.J."/>
            <person name="Cooper V.S."/>
            <person name="Mustapha M."/>
        </authorList>
    </citation>
    <scope>NUCLEOTIDE SEQUENCE [LARGE SCALE GENOMIC DNA]</scope>
    <source>
        <strain evidence="2 3">PSA00705</strain>
    </source>
</reference>